<feature type="compositionally biased region" description="Low complexity" evidence="1">
    <location>
        <begin position="22"/>
        <end position="54"/>
    </location>
</feature>
<evidence type="ECO:0000313" key="3">
    <source>
        <dbReference type="Proteomes" id="UP000696280"/>
    </source>
</evidence>
<proteinExistence type="predicted"/>
<comment type="caution">
    <text evidence="2">The sequence shown here is derived from an EMBL/GenBank/DDBJ whole genome shotgun (WGS) entry which is preliminary data.</text>
</comment>
<dbReference type="PANTHER" id="PTHR42090">
    <property type="match status" value="1"/>
</dbReference>
<organism evidence="2 3">
    <name type="scientific">Hymenoscyphus fraxineus</name>
    <dbReference type="NCBI Taxonomy" id="746836"/>
    <lineage>
        <taxon>Eukaryota</taxon>
        <taxon>Fungi</taxon>
        <taxon>Dikarya</taxon>
        <taxon>Ascomycota</taxon>
        <taxon>Pezizomycotina</taxon>
        <taxon>Leotiomycetes</taxon>
        <taxon>Helotiales</taxon>
        <taxon>Helotiaceae</taxon>
        <taxon>Hymenoscyphus</taxon>
    </lineage>
</organism>
<keyword evidence="3" id="KW-1185">Reference proteome</keyword>
<protein>
    <submittedName>
        <fullName evidence="2">Uncharacterized protein</fullName>
    </submittedName>
</protein>
<dbReference type="PANTHER" id="PTHR42090:SF1">
    <property type="match status" value="1"/>
</dbReference>
<dbReference type="AlphaFoldDB" id="A0A9N9KTA7"/>
<feature type="compositionally biased region" description="Basic and acidic residues" evidence="1">
    <location>
        <begin position="102"/>
        <end position="125"/>
    </location>
</feature>
<reference evidence="2" key="1">
    <citation type="submission" date="2021-07" db="EMBL/GenBank/DDBJ databases">
        <authorList>
            <person name="Durling M."/>
        </authorList>
    </citation>
    <scope>NUCLEOTIDE SEQUENCE</scope>
</reference>
<dbReference type="Proteomes" id="UP000696280">
    <property type="component" value="Unassembled WGS sequence"/>
</dbReference>
<gene>
    <name evidence="2" type="ORF">HYFRA_00007923</name>
</gene>
<sequence length="146" mass="15758">MPFPPAPRAVLAKRSLLRSVSFFPSTSSSSKPAYKASPSPSSSRTFPSASSSVRTLTTSTPLSFPRKSNEDRESMNTDSDEYTKSGTDDLSAKQEEAAFDPKATKPETERKIAGEGKGDKKEEGKGNPLDVSPANRDVSQQRGEQE</sequence>
<accession>A0A9N9KTA7</accession>
<evidence type="ECO:0000313" key="2">
    <source>
        <dbReference type="EMBL" id="CAG8951177.1"/>
    </source>
</evidence>
<feature type="region of interest" description="Disordered" evidence="1">
    <location>
        <begin position="22"/>
        <end position="146"/>
    </location>
</feature>
<feature type="compositionally biased region" description="Polar residues" evidence="1">
    <location>
        <begin position="137"/>
        <end position="146"/>
    </location>
</feature>
<feature type="compositionally biased region" description="Basic and acidic residues" evidence="1">
    <location>
        <begin position="67"/>
        <end position="96"/>
    </location>
</feature>
<evidence type="ECO:0000256" key="1">
    <source>
        <dbReference type="SAM" id="MobiDB-lite"/>
    </source>
</evidence>
<dbReference type="EMBL" id="CAJVRL010000041">
    <property type="protein sequence ID" value="CAG8951177.1"/>
    <property type="molecule type" value="Genomic_DNA"/>
</dbReference>
<dbReference type="OrthoDB" id="4220319at2759"/>
<name>A0A9N9KTA7_9HELO</name>